<dbReference type="EMBL" id="CP071090">
    <property type="protein sequence ID" value="QSQ24762.1"/>
    <property type="molecule type" value="Genomic_DNA"/>
</dbReference>
<keyword evidence="2" id="KW-1185">Reference proteome</keyword>
<dbReference type="RefSeq" id="WP_206726323.1">
    <property type="nucleotide sequence ID" value="NZ_CP071090.1"/>
</dbReference>
<evidence type="ECO:0008006" key="3">
    <source>
        <dbReference type="Google" id="ProtNLM"/>
    </source>
</evidence>
<accession>A0ABX7P2S7</accession>
<evidence type="ECO:0000313" key="2">
    <source>
        <dbReference type="Proteomes" id="UP000662747"/>
    </source>
</evidence>
<gene>
    <name evidence="1" type="ORF">JY651_07410</name>
</gene>
<proteinExistence type="predicted"/>
<evidence type="ECO:0000313" key="1">
    <source>
        <dbReference type="EMBL" id="QSQ24762.1"/>
    </source>
</evidence>
<organism evidence="1 2">
    <name type="scientific">Pyxidicoccus parkwayensis</name>
    <dbReference type="NCBI Taxonomy" id="2813578"/>
    <lineage>
        <taxon>Bacteria</taxon>
        <taxon>Pseudomonadati</taxon>
        <taxon>Myxococcota</taxon>
        <taxon>Myxococcia</taxon>
        <taxon>Myxococcales</taxon>
        <taxon>Cystobacterineae</taxon>
        <taxon>Myxococcaceae</taxon>
        <taxon>Pyxidicoccus</taxon>
    </lineage>
</organism>
<sequence>MTGPRDKRCAACGRSISAREVYYRFKLVLEGEQDVLDAPGGGGPEEDLEALVQRLSEGPEDARELEEQVHWERSGVVCAGCRSVVVRTLASASVDAGPH</sequence>
<reference evidence="1 2" key="1">
    <citation type="submission" date="2021-02" db="EMBL/GenBank/DDBJ databases">
        <title>De Novo genome assembly of isolated myxobacteria.</title>
        <authorList>
            <person name="Stevens D.C."/>
        </authorList>
    </citation>
    <scope>NUCLEOTIDE SEQUENCE [LARGE SCALE GENOMIC DNA]</scope>
    <source>
        <strain evidence="2">SCPEA02</strain>
    </source>
</reference>
<dbReference type="Proteomes" id="UP000662747">
    <property type="component" value="Chromosome"/>
</dbReference>
<name>A0ABX7P2S7_9BACT</name>
<protein>
    <recommendedName>
        <fullName evidence="3">HMA domain-containing protein</fullName>
    </recommendedName>
</protein>